<evidence type="ECO:0000313" key="2">
    <source>
        <dbReference type="Proteomes" id="UP000191342"/>
    </source>
</evidence>
<reference evidence="2" key="1">
    <citation type="journal article" date="2017" name="Nat. Microbiol.">
        <title>Global analysis of biosynthetic gene clusters reveals vast potential of secondary metabolite production in Penicillium species.</title>
        <authorList>
            <person name="Nielsen J.C."/>
            <person name="Grijseels S."/>
            <person name="Prigent S."/>
            <person name="Ji B."/>
            <person name="Dainat J."/>
            <person name="Nielsen K.F."/>
            <person name="Frisvad J.C."/>
            <person name="Workman M."/>
            <person name="Nielsen J."/>
        </authorList>
    </citation>
    <scope>NUCLEOTIDE SEQUENCE [LARGE SCALE GENOMIC DNA]</scope>
    <source>
        <strain evidence="2">IBT 14082</strain>
    </source>
</reference>
<comment type="caution">
    <text evidence="1">The sequence shown here is derived from an EMBL/GenBank/DDBJ whole genome shotgun (WGS) entry which is preliminary data.</text>
</comment>
<dbReference type="InterPro" id="IPR053037">
    <property type="entry name" value="Pericyclase_pydY-like"/>
</dbReference>
<dbReference type="OrthoDB" id="425354at2759"/>
<evidence type="ECO:0000313" key="1">
    <source>
        <dbReference type="EMBL" id="OQE14028.1"/>
    </source>
</evidence>
<name>A0A1V6SJE1_9EURO</name>
<dbReference type="AlphaFoldDB" id="A0A1V6SJE1"/>
<proteinExistence type="predicted"/>
<gene>
    <name evidence="1" type="ORF">PENFLA_c041G03090</name>
</gene>
<sequence>MAAPQEITTECLNGHWVLNKNLTSEPDPILKLVRNISAISTIIPKLIIPSCLQQKVSWLLRKAFGLATIYLHISQYQTPASETTEPSTHIDFNQTASAGLAPTEEKRILDWEIRDHQDYFFGEVKAQCEFVHGAVDADEIVRPGFEFQTANANAQIKKFMRGEIEVDGSKSAGFIVEDWSGMADEGPGLWVHSFERNDTSGWTAEQIWGFEMLGDLRYFSRRVVVMTTKGKYLCGRIVFNFVSA</sequence>
<dbReference type="PANTHER" id="PTHR38115">
    <property type="entry name" value="LIPOCALIN-LIKE DOMAIN-CONTAINING PROTEIN"/>
    <property type="match status" value="1"/>
</dbReference>
<protein>
    <submittedName>
        <fullName evidence="1">Uncharacterized protein</fullName>
    </submittedName>
</protein>
<dbReference type="PANTHER" id="PTHR38115:SF1">
    <property type="entry name" value="LIPOCALIN-LIKE DOMAIN-CONTAINING PROTEIN"/>
    <property type="match status" value="1"/>
</dbReference>
<keyword evidence="2" id="KW-1185">Reference proteome</keyword>
<dbReference type="EMBL" id="MLQL01000041">
    <property type="protein sequence ID" value="OQE14028.1"/>
    <property type="molecule type" value="Genomic_DNA"/>
</dbReference>
<organism evidence="1 2">
    <name type="scientific">Penicillium flavigenum</name>
    <dbReference type="NCBI Taxonomy" id="254877"/>
    <lineage>
        <taxon>Eukaryota</taxon>
        <taxon>Fungi</taxon>
        <taxon>Dikarya</taxon>
        <taxon>Ascomycota</taxon>
        <taxon>Pezizomycotina</taxon>
        <taxon>Eurotiomycetes</taxon>
        <taxon>Eurotiomycetidae</taxon>
        <taxon>Eurotiales</taxon>
        <taxon>Aspergillaceae</taxon>
        <taxon>Penicillium</taxon>
    </lineage>
</organism>
<dbReference type="Proteomes" id="UP000191342">
    <property type="component" value="Unassembled WGS sequence"/>
</dbReference>
<accession>A0A1V6SJE1</accession>